<dbReference type="RefSeq" id="WP_014457640.1">
    <property type="nucleotide sequence ID" value="NZ_BDEV01000100.1"/>
</dbReference>
<feature type="coiled-coil region" evidence="1">
    <location>
        <begin position="31"/>
        <end position="126"/>
    </location>
</feature>
<evidence type="ECO:0000256" key="1">
    <source>
        <dbReference type="SAM" id="Coils"/>
    </source>
</evidence>
<keyword evidence="3" id="KW-1185">Reference proteome</keyword>
<comment type="caution">
    <text evidence="2">The sequence shown here is derived from an EMBL/GenBank/DDBJ whole genome shotgun (WGS) entry which is preliminary data.</text>
</comment>
<evidence type="ECO:0000313" key="3">
    <source>
        <dbReference type="Proteomes" id="UP000287385"/>
    </source>
</evidence>
<keyword evidence="1" id="KW-0175">Coiled coil</keyword>
<protein>
    <submittedName>
        <fullName evidence="2">Uncharacterized protein</fullName>
    </submittedName>
</protein>
<reference evidence="2 3" key="1">
    <citation type="submission" date="2016-06" db="EMBL/GenBank/DDBJ databases">
        <title>Acetobacter pasteurianus NBRC 3278 whole genome sequencing project.</title>
        <authorList>
            <person name="Matsutani M."/>
            <person name="Shiwa Y."/>
            <person name="Okamoto-Kainuma A."/>
            <person name="Ishikawa M."/>
            <person name="Koizumi Y."/>
            <person name="Yoshikawa H."/>
            <person name="Yakushi T."/>
            <person name="Matsushita K."/>
        </authorList>
    </citation>
    <scope>NUCLEOTIDE SEQUENCE [LARGE SCALE GENOMIC DNA]</scope>
    <source>
        <strain evidence="2 3">NBRC 3278</strain>
    </source>
</reference>
<name>A0A401X688_ACEPA</name>
<dbReference type="Proteomes" id="UP000287385">
    <property type="component" value="Unassembled WGS sequence"/>
</dbReference>
<evidence type="ECO:0000313" key="2">
    <source>
        <dbReference type="EMBL" id="GCD63411.1"/>
    </source>
</evidence>
<dbReference type="EMBL" id="BDEV01000100">
    <property type="protein sequence ID" value="GCD63411.1"/>
    <property type="molecule type" value="Genomic_DNA"/>
</dbReference>
<dbReference type="AlphaFoldDB" id="A0A401X688"/>
<organism evidence="2 3">
    <name type="scientific">Acetobacter pasteurianus NBRC 3278</name>
    <dbReference type="NCBI Taxonomy" id="1226660"/>
    <lineage>
        <taxon>Bacteria</taxon>
        <taxon>Pseudomonadati</taxon>
        <taxon>Pseudomonadota</taxon>
        <taxon>Alphaproteobacteria</taxon>
        <taxon>Acetobacterales</taxon>
        <taxon>Acetobacteraceae</taxon>
        <taxon>Acetobacter</taxon>
    </lineage>
</organism>
<proteinExistence type="predicted"/>
<accession>A0A401X688</accession>
<gene>
    <name evidence="2" type="ORF">NBRC3278_2504</name>
</gene>
<sequence length="221" mass="24987">MKNNPTRKELAKIISEIQLTENNFSKIENAYFNAISSRDKLEQNLEEARKKVNEAKAKKASLMADRLLGQKVTDADPVEAAEELEQETQLSLSETEALINELKRRKEKLEEERERLTFKRSDLIKDVVSESAFAIHLHQQVADAAKTLLDATKSLKLLRDRGFRVPYPEGYKPAGDTLERIDTPPSSWIENRIPGTLQLSSKWAAALTALETNAFAPLPEE</sequence>